<dbReference type="Proteomes" id="UP001153269">
    <property type="component" value="Unassembled WGS sequence"/>
</dbReference>
<evidence type="ECO:0000313" key="2">
    <source>
        <dbReference type="EMBL" id="CAB1436173.1"/>
    </source>
</evidence>
<protein>
    <submittedName>
        <fullName evidence="2">Uncharacterized protein</fullName>
    </submittedName>
</protein>
<evidence type="ECO:0000256" key="1">
    <source>
        <dbReference type="SAM" id="MobiDB-lite"/>
    </source>
</evidence>
<comment type="caution">
    <text evidence="2">The sequence shown here is derived from an EMBL/GenBank/DDBJ whole genome shotgun (WGS) entry which is preliminary data.</text>
</comment>
<dbReference type="AlphaFoldDB" id="A0A9N7USB1"/>
<proteinExistence type="predicted"/>
<accession>A0A9N7USB1</accession>
<keyword evidence="3" id="KW-1185">Reference proteome</keyword>
<evidence type="ECO:0000313" key="3">
    <source>
        <dbReference type="Proteomes" id="UP001153269"/>
    </source>
</evidence>
<organism evidence="2 3">
    <name type="scientific">Pleuronectes platessa</name>
    <name type="common">European plaice</name>
    <dbReference type="NCBI Taxonomy" id="8262"/>
    <lineage>
        <taxon>Eukaryota</taxon>
        <taxon>Metazoa</taxon>
        <taxon>Chordata</taxon>
        <taxon>Craniata</taxon>
        <taxon>Vertebrata</taxon>
        <taxon>Euteleostomi</taxon>
        <taxon>Actinopterygii</taxon>
        <taxon>Neopterygii</taxon>
        <taxon>Teleostei</taxon>
        <taxon>Neoteleostei</taxon>
        <taxon>Acanthomorphata</taxon>
        <taxon>Carangaria</taxon>
        <taxon>Pleuronectiformes</taxon>
        <taxon>Pleuronectoidei</taxon>
        <taxon>Pleuronectidae</taxon>
        <taxon>Pleuronectes</taxon>
    </lineage>
</organism>
<reference evidence="2" key="1">
    <citation type="submission" date="2020-03" db="EMBL/GenBank/DDBJ databases">
        <authorList>
            <person name="Weist P."/>
        </authorList>
    </citation>
    <scope>NUCLEOTIDE SEQUENCE</scope>
</reference>
<feature type="region of interest" description="Disordered" evidence="1">
    <location>
        <begin position="62"/>
        <end position="89"/>
    </location>
</feature>
<gene>
    <name evidence="2" type="ORF">PLEPLA_LOCUS24212</name>
</gene>
<dbReference type="EMBL" id="CADEAL010001859">
    <property type="protein sequence ID" value="CAB1436173.1"/>
    <property type="molecule type" value="Genomic_DNA"/>
</dbReference>
<name>A0A9N7USB1_PLEPL</name>
<sequence>MSSLSQLSPSVGGVHLCSRLDRALLQRDLPGRVLRRRLRGDVRLHQRSRLRRQQRRLRLRSRVHSKCERKMADVPAPQSPSPPRSPEHLLLSEEVESDSAELLFQHMYDGSVWRSFSSRCRTRTRSFISCC</sequence>